<gene>
    <name evidence="1" type="ORF">PMO01_18450</name>
</gene>
<protein>
    <submittedName>
        <fullName evidence="1">Uncharacterized protein</fullName>
    </submittedName>
</protein>
<dbReference type="PATRIC" id="fig|1395516.4.peg.3745"/>
<dbReference type="EMBL" id="AYMZ01000008">
    <property type="protein sequence ID" value="ETF06831.1"/>
    <property type="molecule type" value="Genomic_DNA"/>
</dbReference>
<reference evidence="1 2" key="1">
    <citation type="journal article" date="2014" name="Genome Announc.">
        <title>Draft Genome Sequence of Pseudomonas moraviensis R28-S.</title>
        <authorList>
            <person name="Hunter S.S."/>
            <person name="Yano H."/>
            <person name="Loftie-Eaton W."/>
            <person name="Hughes J."/>
            <person name="De Gelder L."/>
            <person name="Stragier P."/>
            <person name="De Vos P."/>
            <person name="Settles M.L."/>
            <person name="Top E.M."/>
        </authorList>
    </citation>
    <scope>NUCLEOTIDE SEQUENCE [LARGE SCALE GENOMIC DNA]</scope>
    <source>
        <strain evidence="2">R28</strain>
    </source>
</reference>
<dbReference type="AlphaFoldDB" id="V8R3Y1"/>
<organism evidence="1 2">
    <name type="scientific">Pseudomonas moraviensis R28-S</name>
    <dbReference type="NCBI Taxonomy" id="1395516"/>
    <lineage>
        <taxon>Bacteria</taxon>
        <taxon>Pseudomonadati</taxon>
        <taxon>Pseudomonadota</taxon>
        <taxon>Gammaproteobacteria</taxon>
        <taxon>Pseudomonadales</taxon>
        <taxon>Pseudomonadaceae</taxon>
        <taxon>Pseudomonas</taxon>
    </lineage>
</organism>
<dbReference type="RefSeq" id="WP_024013724.1">
    <property type="nucleotide sequence ID" value="NZ_CM002330.1"/>
</dbReference>
<dbReference type="HOGENOM" id="CLU_1904927_0_0_6"/>
<evidence type="ECO:0000313" key="1">
    <source>
        <dbReference type="EMBL" id="ETF06831.1"/>
    </source>
</evidence>
<proteinExistence type="predicted"/>
<evidence type="ECO:0000313" key="2">
    <source>
        <dbReference type="Proteomes" id="UP000024771"/>
    </source>
</evidence>
<comment type="caution">
    <text evidence="1">The sequence shown here is derived from an EMBL/GenBank/DDBJ whole genome shotgun (WGS) entry which is preliminary data.</text>
</comment>
<sequence>MTEAQSIASELINSLSRMTEKQLNDEKTKRQRLNFDLDKEVAALEQKVTAIRAAAFDVAHIEEERLKVVEQLKLVQTDIDEKKHTQSGNLSIIRQIDRLVKVAKEKRDEEAMVKFLKSAGIKDVETLKNRLSK</sequence>
<dbReference type="Proteomes" id="UP000024771">
    <property type="component" value="Chromosome"/>
</dbReference>
<accession>V8R3Y1</accession>
<name>V8R3Y1_9PSED</name>